<dbReference type="AlphaFoldDB" id="W7EKK2"/>
<dbReference type="GeneID" id="26251828"/>
<evidence type="ECO:0000256" key="1">
    <source>
        <dbReference type="SAM" id="MobiDB-lite"/>
    </source>
</evidence>
<keyword evidence="3" id="KW-1185">Reference proteome</keyword>
<protein>
    <submittedName>
        <fullName evidence="2">Uncharacterized protein</fullName>
    </submittedName>
</protein>
<dbReference type="EMBL" id="KI968739">
    <property type="protein sequence ID" value="EUN26440.1"/>
    <property type="molecule type" value="Genomic_DNA"/>
</dbReference>
<sequence length="135" mass="15543">MSNGNLPGGVTENGDRNNPKTYPNMTPQYHDLGEDFPTWLAWTNKKEELDLDTFFDPTKPNLATGFDVKGLKPVIRERGETGYLLEDDKNGFYYMDIRDGRLFKFVKVMNVDQAVQKVLEGWDKDDIRQQFASES</sequence>
<evidence type="ECO:0000313" key="3">
    <source>
        <dbReference type="Proteomes" id="UP000054337"/>
    </source>
</evidence>
<dbReference type="Proteomes" id="UP000054337">
    <property type="component" value="Unassembled WGS sequence"/>
</dbReference>
<feature type="region of interest" description="Disordered" evidence="1">
    <location>
        <begin position="1"/>
        <end position="28"/>
    </location>
</feature>
<name>W7EKK2_BIPV3</name>
<dbReference type="RefSeq" id="XP_014555998.1">
    <property type="nucleotide sequence ID" value="XM_014700512.1"/>
</dbReference>
<proteinExistence type="predicted"/>
<reference evidence="2 3" key="1">
    <citation type="journal article" date="2013" name="PLoS Genet.">
        <title>Comparative genome structure, secondary metabolite, and effector coding capacity across Cochliobolus pathogens.</title>
        <authorList>
            <person name="Condon B.J."/>
            <person name="Leng Y."/>
            <person name="Wu D."/>
            <person name="Bushley K.E."/>
            <person name="Ohm R.A."/>
            <person name="Otillar R."/>
            <person name="Martin J."/>
            <person name="Schackwitz W."/>
            <person name="Grimwood J."/>
            <person name="MohdZainudin N."/>
            <person name="Xue C."/>
            <person name="Wang R."/>
            <person name="Manning V.A."/>
            <person name="Dhillon B."/>
            <person name="Tu Z.J."/>
            <person name="Steffenson B.J."/>
            <person name="Salamov A."/>
            <person name="Sun H."/>
            <person name="Lowry S."/>
            <person name="LaButti K."/>
            <person name="Han J."/>
            <person name="Copeland A."/>
            <person name="Lindquist E."/>
            <person name="Barry K."/>
            <person name="Schmutz J."/>
            <person name="Baker S.E."/>
            <person name="Ciuffetti L.M."/>
            <person name="Grigoriev I.V."/>
            <person name="Zhong S."/>
            <person name="Turgeon B.G."/>
        </authorList>
    </citation>
    <scope>NUCLEOTIDE SEQUENCE [LARGE SCALE GENOMIC DNA]</scope>
    <source>
        <strain evidence="2 3">FI3</strain>
    </source>
</reference>
<gene>
    <name evidence="2" type="ORF">COCVIDRAFT_16472</name>
</gene>
<organism evidence="2 3">
    <name type="scientific">Bipolaris victoriae (strain FI3)</name>
    <name type="common">Victoria blight of oats agent</name>
    <name type="synonym">Cochliobolus victoriae</name>
    <dbReference type="NCBI Taxonomy" id="930091"/>
    <lineage>
        <taxon>Eukaryota</taxon>
        <taxon>Fungi</taxon>
        <taxon>Dikarya</taxon>
        <taxon>Ascomycota</taxon>
        <taxon>Pezizomycotina</taxon>
        <taxon>Dothideomycetes</taxon>
        <taxon>Pleosporomycetidae</taxon>
        <taxon>Pleosporales</taxon>
        <taxon>Pleosporineae</taxon>
        <taxon>Pleosporaceae</taxon>
        <taxon>Bipolaris</taxon>
    </lineage>
</organism>
<dbReference type="HOGENOM" id="CLU_1885413_0_0_1"/>
<accession>W7EKK2</accession>
<evidence type="ECO:0000313" key="2">
    <source>
        <dbReference type="EMBL" id="EUN26440.1"/>
    </source>
</evidence>